<dbReference type="AlphaFoldDB" id="A0A6N2YAG5"/>
<dbReference type="InterPro" id="IPR001387">
    <property type="entry name" value="Cro/C1-type_HTH"/>
</dbReference>
<feature type="domain" description="HTH cro/C1-type" evidence="1">
    <location>
        <begin position="37"/>
        <end position="90"/>
    </location>
</feature>
<protein>
    <recommendedName>
        <fullName evidence="1">HTH cro/C1-type domain-containing protein</fullName>
    </recommendedName>
</protein>
<gene>
    <name evidence="2" type="ORF">CRLFYP8_01751</name>
</gene>
<proteinExistence type="predicted"/>
<name>A0A6N2YAG5_9FIRM</name>
<dbReference type="GO" id="GO:0003677">
    <property type="term" value="F:DNA binding"/>
    <property type="evidence" value="ECO:0007669"/>
    <property type="project" value="InterPro"/>
</dbReference>
<accession>A0A6N2YAG5</accession>
<dbReference type="Gene3D" id="1.10.260.40">
    <property type="entry name" value="lambda repressor-like DNA-binding domains"/>
    <property type="match status" value="1"/>
</dbReference>
<dbReference type="Pfam" id="PF13443">
    <property type="entry name" value="HTH_26"/>
    <property type="match status" value="1"/>
</dbReference>
<dbReference type="SUPFAM" id="SSF47413">
    <property type="entry name" value="lambda repressor-like DNA-binding domains"/>
    <property type="match status" value="1"/>
</dbReference>
<dbReference type="InterPro" id="IPR010982">
    <property type="entry name" value="Lambda_DNA-bd_dom_sf"/>
</dbReference>
<dbReference type="CDD" id="cd00093">
    <property type="entry name" value="HTH_XRE"/>
    <property type="match status" value="1"/>
</dbReference>
<dbReference type="EMBL" id="CACRTL010000015">
    <property type="protein sequence ID" value="VYT63197.1"/>
    <property type="molecule type" value="Genomic_DNA"/>
</dbReference>
<reference evidence="2" key="1">
    <citation type="submission" date="2019-11" db="EMBL/GenBank/DDBJ databases">
        <authorList>
            <person name="Feng L."/>
        </authorList>
    </citation>
    <scope>NUCLEOTIDE SEQUENCE</scope>
    <source>
        <strain evidence="2">CramosumLFYP8</strain>
    </source>
</reference>
<evidence type="ECO:0000259" key="1">
    <source>
        <dbReference type="PROSITE" id="PS50943"/>
    </source>
</evidence>
<dbReference type="PROSITE" id="PS50943">
    <property type="entry name" value="HTH_CROC1"/>
    <property type="match status" value="1"/>
</dbReference>
<sequence length="104" mass="11914">MEVVLVKGSIFNFYLKQISIEILLMDGGQRMKTSDMIRELCNKKNISISELSRRIGQTPQNFGKKLKRDTVSLEEMKQIADVMGVTFEQSFILPDGEQIKTNNE</sequence>
<organism evidence="2">
    <name type="scientific">Thomasclavelia ramosa</name>
    <dbReference type="NCBI Taxonomy" id="1547"/>
    <lineage>
        <taxon>Bacteria</taxon>
        <taxon>Bacillati</taxon>
        <taxon>Bacillota</taxon>
        <taxon>Erysipelotrichia</taxon>
        <taxon>Erysipelotrichales</taxon>
        <taxon>Coprobacillaceae</taxon>
        <taxon>Thomasclavelia</taxon>
    </lineage>
</organism>
<evidence type="ECO:0000313" key="2">
    <source>
        <dbReference type="EMBL" id="VYT63197.1"/>
    </source>
</evidence>
<dbReference type="SMART" id="SM00530">
    <property type="entry name" value="HTH_XRE"/>
    <property type="match status" value="1"/>
</dbReference>